<organism evidence="3 4">
    <name type="scientific">Rhodococcoides corynebacterioides</name>
    <dbReference type="NCBI Taxonomy" id="53972"/>
    <lineage>
        <taxon>Bacteria</taxon>
        <taxon>Bacillati</taxon>
        <taxon>Actinomycetota</taxon>
        <taxon>Actinomycetes</taxon>
        <taxon>Mycobacteriales</taxon>
        <taxon>Nocardiaceae</taxon>
        <taxon>Rhodococcoides</taxon>
    </lineage>
</organism>
<dbReference type="PANTHER" id="PTHR44757">
    <property type="entry name" value="DIGUANYLATE CYCLASE DGCP"/>
    <property type="match status" value="1"/>
</dbReference>
<dbReference type="Pfam" id="PF00563">
    <property type="entry name" value="EAL"/>
    <property type="match status" value="1"/>
</dbReference>
<dbReference type="Pfam" id="PF01590">
    <property type="entry name" value="GAF"/>
    <property type="match status" value="1"/>
</dbReference>
<dbReference type="InterPro" id="IPR035919">
    <property type="entry name" value="EAL_sf"/>
</dbReference>
<keyword evidence="4" id="KW-1185">Reference proteome</keyword>
<dbReference type="RefSeq" id="WP_204868248.1">
    <property type="nucleotide sequence ID" value="NZ_JAFBBK010000001.1"/>
</dbReference>
<dbReference type="InterPro" id="IPR001633">
    <property type="entry name" value="EAL_dom"/>
</dbReference>
<protein>
    <submittedName>
        <fullName evidence="3">Diguanylate cyclase (GGDEF)-like protein</fullName>
    </submittedName>
</protein>
<evidence type="ECO:0000313" key="3">
    <source>
        <dbReference type="EMBL" id="MBM7415237.1"/>
    </source>
</evidence>
<dbReference type="InterPro" id="IPR029787">
    <property type="entry name" value="Nucleotide_cyclase"/>
</dbReference>
<name>A0ABS2KTG8_9NOCA</name>
<dbReference type="Proteomes" id="UP000703038">
    <property type="component" value="Unassembled WGS sequence"/>
</dbReference>
<dbReference type="Pfam" id="PF00990">
    <property type="entry name" value="GGDEF"/>
    <property type="match status" value="1"/>
</dbReference>
<dbReference type="SMART" id="SM00052">
    <property type="entry name" value="EAL"/>
    <property type="match status" value="1"/>
</dbReference>
<comment type="caution">
    <text evidence="3">The sequence shown here is derived from an EMBL/GenBank/DDBJ whole genome shotgun (WGS) entry which is preliminary data.</text>
</comment>
<dbReference type="SUPFAM" id="SSF55781">
    <property type="entry name" value="GAF domain-like"/>
    <property type="match status" value="1"/>
</dbReference>
<dbReference type="CDD" id="cd01949">
    <property type="entry name" value="GGDEF"/>
    <property type="match status" value="1"/>
</dbReference>
<sequence>MDGMEGRTSVRRPLNTLVSELATRLLGADAANVVEAYRALLRDLSTDFGMDTCFLRHNDERIDASILVAEWPPRHVVPDPDPLGVVYFDRADPVFARSRSQTEVEIYRPSDQPENYRERVKDGSGVPATTMVAVPLVGDSRTLGVLGFVRFADREWTADELEAVTAVGAMLAQVQRRVAAENELRHTAMIDELTGLMNRHGLTELLDGRAGDGTAVGVLFVDIDRLAALNDFLGHRMGDEFLRTVADRIRRRLPDEDVVARLGGDEFVVVLGGVPTAEDGAERAEMVRSVVAEPMVVVDDRVTRTASIGVAVGTADPSEMLRRADQAALHVKSSGGNGVVLYSDEIAATNDLRTDVELTLGHAISHDRLVLHFQPEVDLRSGEITAVEALVRWPHPTRGMLGPDVFVPIADAANLAPELGRWVIDAACRAYVSWRDATGRTDLVLRVNISPVHLAVRDFAQEVADILRTRGIDPACFCLELSEVAVVDSVARSGAALTSLRERGIRTAIDHFGVGYSSLLHLKRLPLDVLKIDRHFTDGLGVDGDDRALVSVMIGLARSLRLDVVANGVETSTAARTLVELGCHRAQGHAICPPVDEPTLRSLLVDGTRLLDVS</sequence>
<dbReference type="SUPFAM" id="SSF141868">
    <property type="entry name" value="EAL domain-like"/>
    <property type="match status" value="1"/>
</dbReference>
<dbReference type="PROSITE" id="PS50887">
    <property type="entry name" value="GGDEF"/>
    <property type="match status" value="1"/>
</dbReference>
<feature type="domain" description="GGDEF" evidence="2">
    <location>
        <begin position="214"/>
        <end position="344"/>
    </location>
</feature>
<dbReference type="PANTHER" id="PTHR44757:SF2">
    <property type="entry name" value="BIOFILM ARCHITECTURE MAINTENANCE PROTEIN MBAA"/>
    <property type="match status" value="1"/>
</dbReference>
<dbReference type="CDD" id="cd01948">
    <property type="entry name" value="EAL"/>
    <property type="match status" value="1"/>
</dbReference>
<dbReference type="Gene3D" id="3.30.450.40">
    <property type="match status" value="1"/>
</dbReference>
<dbReference type="SMART" id="SM00267">
    <property type="entry name" value="GGDEF"/>
    <property type="match status" value="1"/>
</dbReference>
<feature type="domain" description="EAL" evidence="1">
    <location>
        <begin position="353"/>
        <end position="608"/>
    </location>
</feature>
<dbReference type="SUPFAM" id="SSF55073">
    <property type="entry name" value="Nucleotide cyclase"/>
    <property type="match status" value="1"/>
</dbReference>
<dbReference type="InterPro" id="IPR003018">
    <property type="entry name" value="GAF"/>
</dbReference>
<proteinExistence type="predicted"/>
<accession>A0ABS2KTG8</accession>
<dbReference type="NCBIfam" id="TIGR00254">
    <property type="entry name" value="GGDEF"/>
    <property type="match status" value="1"/>
</dbReference>
<dbReference type="EMBL" id="JAFBBK010000001">
    <property type="protein sequence ID" value="MBM7415237.1"/>
    <property type="molecule type" value="Genomic_DNA"/>
</dbReference>
<dbReference type="InterPro" id="IPR029016">
    <property type="entry name" value="GAF-like_dom_sf"/>
</dbReference>
<dbReference type="Gene3D" id="3.20.20.450">
    <property type="entry name" value="EAL domain"/>
    <property type="match status" value="1"/>
</dbReference>
<dbReference type="InterPro" id="IPR052155">
    <property type="entry name" value="Biofilm_reg_signaling"/>
</dbReference>
<gene>
    <name evidence="3" type="ORF">JOE42_001970</name>
</gene>
<evidence type="ECO:0000259" key="2">
    <source>
        <dbReference type="PROSITE" id="PS50887"/>
    </source>
</evidence>
<evidence type="ECO:0000313" key="4">
    <source>
        <dbReference type="Proteomes" id="UP000703038"/>
    </source>
</evidence>
<dbReference type="SMART" id="SM00065">
    <property type="entry name" value="GAF"/>
    <property type="match status" value="1"/>
</dbReference>
<dbReference type="Gene3D" id="3.30.70.270">
    <property type="match status" value="1"/>
</dbReference>
<evidence type="ECO:0000259" key="1">
    <source>
        <dbReference type="PROSITE" id="PS50883"/>
    </source>
</evidence>
<reference evidence="3 4" key="1">
    <citation type="submission" date="2021-01" db="EMBL/GenBank/DDBJ databases">
        <title>Genomics of switchgrass bacterial isolates.</title>
        <authorList>
            <person name="Shade A."/>
        </authorList>
    </citation>
    <scope>NUCLEOTIDE SEQUENCE [LARGE SCALE GENOMIC DNA]</scope>
    <source>
        <strain evidence="3 4">PvP111</strain>
    </source>
</reference>
<dbReference type="InterPro" id="IPR043128">
    <property type="entry name" value="Rev_trsase/Diguanyl_cyclase"/>
</dbReference>
<dbReference type="PROSITE" id="PS50883">
    <property type="entry name" value="EAL"/>
    <property type="match status" value="1"/>
</dbReference>
<dbReference type="InterPro" id="IPR000160">
    <property type="entry name" value="GGDEF_dom"/>
</dbReference>